<dbReference type="AlphaFoldDB" id="A0A8S9QPY5"/>
<protein>
    <submittedName>
        <fullName evidence="1">Uncharacterized protein</fullName>
    </submittedName>
</protein>
<evidence type="ECO:0000313" key="2">
    <source>
        <dbReference type="Proteomes" id="UP000712600"/>
    </source>
</evidence>
<accession>A0A8S9QPY5</accession>
<sequence length="87" mass="10044">MSPSLESLKVKRPVPLDALTRLILSNQSDHSPDTVLFRREQLLREELRMRPRHSPPLRFFAVRFDDLEQIATVSCVVPSSGFSRRGR</sequence>
<dbReference type="EMBL" id="QGKX02000996">
    <property type="protein sequence ID" value="KAF3555136.1"/>
    <property type="molecule type" value="Genomic_DNA"/>
</dbReference>
<comment type="caution">
    <text evidence="1">The sequence shown here is derived from an EMBL/GenBank/DDBJ whole genome shotgun (WGS) entry which is preliminary data.</text>
</comment>
<proteinExistence type="predicted"/>
<dbReference type="Proteomes" id="UP000712600">
    <property type="component" value="Unassembled WGS sequence"/>
</dbReference>
<reference evidence="1" key="1">
    <citation type="submission" date="2019-12" db="EMBL/GenBank/DDBJ databases">
        <title>Genome sequencing and annotation of Brassica cretica.</title>
        <authorList>
            <person name="Studholme D.J."/>
            <person name="Sarris P."/>
        </authorList>
    </citation>
    <scope>NUCLEOTIDE SEQUENCE</scope>
    <source>
        <strain evidence="1">PFS-109/04</strain>
        <tissue evidence="1">Leaf</tissue>
    </source>
</reference>
<evidence type="ECO:0000313" key="1">
    <source>
        <dbReference type="EMBL" id="KAF3555136.1"/>
    </source>
</evidence>
<organism evidence="1 2">
    <name type="scientific">Brassica cretica</name>
    <name type="common">Mustard</name>
    <dbReference type="NCBI Taxonomy" id="69181"/>
    <lineage>
        <taxon>Eukaryota</taxon>
        <taxon>Viridiplantae</taxon>
        <taxon>Streptophyta</taxon>
        <taxon>Embryophyta</taxon>
        <taxon>Tracheophyta</taxon>
        <taxon>Spermatophyta</taxon>
        <taxon>Magnoliopsida</taxon>
        <taxon>eudicotyledons</taxon>
        <taxon>Gunneridae</taxon>
        <taxon>Pentapetalae</taxon>
        <taxon>rosids</taxon>
        <taxon>malvids</taxon>
        <taxon>Brassicales</taxon>
        <taxon>Brassicaceae</taxon>
        <taxon>Brassiceae</taxon>
        <taxon>Brassica</taxon>
    </lineage>
</organism>
<gene>
    <name evidence="1" type="ORF">F2Q69_00014533</name>
</gene>
<name>A0A8S9QPY5_BRACR</name>